<dbReference type="EMBL" id="CM037156">
    <property type="protein sequence ID" value="KAH7838790.1"/>
    <property type="molecule type" value="Genomic_DNA"/>
</dbReference>
<reference evidence="1 2" key="1">
    <citation type="journal article" date="2021" name="Hortic Res">
        <title>High-quality reference genome and annotation aids understanding of berry development for evergreen blueberry (Vaccinium darrowii).</title>
        <authorList>
            <person name="Yu J."/>
            <person name="Hulse-Kemp A.M."/>
            <person name="Babiker E."/>
            <person name="Staton M."/>
        </authorList>
    </citation>
    <scope>NUCLEOTIDE SEQUENCE [LARGE SCALE GENOMIC DNA]</scope>
    <source>
        <strain evidence="2">cv. NJ 8807/NJ 8810</strain>
        <tissue evidence="1">Young leaf</tissue>
    </source>
</reference>
<comment type="caution">
    <text evidence="1">The sequence shown here is derived from an EMBL/GenBank/DDBJ whole genome shotgun (WGS) entry which is preliminary data.</text>
</comment>
<name>A0ACB7XDU1_9ERIC</name>
<evidence type="ECO:0000313" key="2">
    <source>
        <dbReference type="Proteomes" id="UP000828048"/>
    </source>
</evidence>
<organism evidence="1 2">
    <name type="scientific">Vaccinium darrowii</name>
    <dbReference type="NCBI Taxonomy" id="229202"/>
    <lineage>
        <taxon>Eukaryota</taxon>
        <taxon>Viridiplantae</taxon>
        <taxon>Streptophyta</taxon>
        <taxon>Embryophyta</taxon>
        <taxon>Tracheophyta</taxon>
        <taxon>Spermatophyta</taxon>
        <taxon>Magnoliopsida</taxon>
        <taxon>eudicotyledons</taxon>
        <taxon>Gunneridae</taxon>
        <taxon>Pentapetalae</taxon>
        <taxon>asterids</taxon>
        <taxon>Ericales</taxon>
        <taxon>Ericaceae</taxon>
        <taxon>Vaccinioideae</taxon>
        <taxon>Vaccinieae</taxon>
        <taxon>Vaccinium</taxon>
    </lineage>
</organism>
<protein>
    <submittedName>
        <fullName evidence="1">Uncharacterized protein</fullName>
    </submittedName>
</protein>
<evidence type="ECO:0000313" key="1">
    <source>
        <dbReference type="EMBL" id="KAH7838790.1"/>
    </source>
</evidence>
<keyword evidence="2" id="KW-1185">Reference proteome</keyword>
<proteinExistence type="predicted"/>
<gene>
    <name evidence="1" type="ORF">Vadar_031226</name>
</gene>
<accession>A0ACB7XDU1</accession>
<dbReference type="Proteomes" id="UP000828048">
    <property type="component" value="Chromosome 6"/>
</dbReference>
<sequence length="440" mass="49205">MKDLVTTNSGMITYDWESIEHWLSMAKDTTCLVTKQPMPRDSNLTPNHTLRRLIQSWCVLNASNGVDRIPTPKSPIHRSNIIKLIRNLNIPEFHTQALKKMKDIAEEAEDAKEMVKENVDLIESILWVLSLDMEEKDNHLHVKTDSLLVLKKVVEVLSSTLLEQLKLNFFNVIVTVVREKISLQATKPALQHCNGGEKDFEGSPAVDDKAIHILSLVARFSGTNEVVMEMLRAGAMSKLCMVLQADSEKYLKSKAGEAISPLLLLRYRDASERQREGERARSKFTTTISSTSLPPATATTTGLSTATTNSFVIPVGQFFSHLTLAVNIIGSSPKTNDTFRGIQDAKLTKKLAIENDDDEEEAKEEEEKEEFETSKGKNQIRTFKRVGDMRWGSHFGSISSLMDLFSATCLVLKDIINDPDTTGKQRSKSDGVYDAITSIF</sequence>